<dbReference type="Gene3D" id="3.20.20.80">
    <property type="entry name" value="Glycosidases"/>
    <property type="match status" value="1"/>
</dbReference>
<dbReference type="Proteomes" id="UP001375743">
    <property type="component" value="Unassembled WGS sequence"/>
</dbReference>
<evidence type="ECO:0000256" key="3">
    <source>
        <dbReference type="PROSITE-ProRule" id="PRU01100"/>
    </source>
</evidence>
<dbReference type="PROSITE" id="PS51764">
    <property type="entry name" value="GH26"/>
    <property type="match status" value="1"/>
</dbReference>
<evidence type="ECO:0000256" key="1">
    <source>
        <dbReference type="ARBA" id="ARBA00022801"/>
    </source>
</evidence>
<dbReference type="InterPro" id="IPR022790">
    <property type="entry name" value="GH26_dom"/>
</dbReference>
<sequence length="400" mass="43830">MPPWEPRTILPTEGGISRRAVLGGAGMTLAAAALAGVPAAAAADAAGDPISGLLWPSGLGNAADEIEAFERWRKAPCGVFAGWTNIQKAAQTWDDFMGGPKGRYEELGALFSKLGAYNINKAAQVLPKQVPLVWIFPLLPQEAGNSGKGGQWKNPGIWRRLTDPNGDLALWKDVWFNIGARLVVWLDQHGRAYDTLTMDIGWELTGNWYPWSIGPDVDGFKPAWRTAIDSLRAGLRHMSAKAEHAVKIGWRVAGSRITDNQHHIDRVYPGDAWVDVIGRSLHEGPKGQWGRAEGWKRELDGDGGRLDGLEMVLAFARSQGKKFGVFEWNLAWKQGDPAFPPSEDPAGAMANIFAFFRANATEIAGECYLHNRNTRLIDNQDNWAGAAEYLRQIALSKRSA</sequence>
<dbReference type="RefSeq" id="WP_418157963.1">
    <property type="nucleotide sequence ID" value="NZ_JBBLZC010000002.1"/>
</dbReference>
<gene>
    <name evidence="5" type="ORF">U1T56_03030</name>
</gene>
<comment type="caution">
    <text evidence="5">The sequence shown here is derived from an EMBL/GenBank/DDBJ whole genome shotgun (WGS) entry which is preliminary data.</text>
</comment>
<protein>
    <recommendedName>
        <fullName evidence="4">GH26 domain-containing protein</fullName>
    </recommendedName>
</protein>
<keyword evidence="1 3" id="KW-0378">Hydrolase</keyword>
<dbReference type="EMBL" id="JBBLZC010000002">
    <property type="protein sequence ID" value="MEK0082112.1"/>
    <property type="molecule type" value="Genomic_DNA"/>
</dbReference>
<feature type="active site" description="Nucleophile" evidence="3">
    <location>
        <position position="327"/>
    </location>
</feature>
<dbReference type="InterPro" id="IPR017853">
    <property type="entry name" value="GH"/>
</dbReference>
<feature type="active site" description="Proton donor" evidence="3">
    <location>
        <position position="203"/>
    </location>
</feature>
<feature type="domain" description="GH26" evidence="4">
    <location>
        <begin position="29"/>
        <end position="400"/>
    </location>
</feature>
<dbReference type="PROSITE" id="PS51318">
    <property type="entry name" value="TAT"/>
    <property type="match status" value="1"/>
</dbReference>
<proteinExistence type="inferred from homology"/>
<reference evidence="5 6" key="1">
    <citation type="submission" date="2024-01" db="EMBL/GenBank/DDBJ databases">
        <title>Multi-omics insights into the function and evolution of sodium benzoate biodegradation pathways in Benzoatithermus flavus gen. nov., sp. nov. from hot spring.</title>
        <authorList>
            <person name="Hu C.-J."/>
            <person name="Li W.-J."/>
        </authorList>
    </citation>
    <scope>NUCLEOTIDE SEQUENCE [LARGE SCALE GENOMIC DNA]</scope>
    <source>
        <strain evidence="5 6">SYSU G07066</strain>
    </source>
</reference>
<evidence type="ECO:0000313" key="5">
    <source>
        <dbReference type="EMBL" id="MEK0082112.1"/>
    </source>
</evidence>
<dbReference type="InterPro" id="IPR006311">
    <property type="entry name" value="TAT_signal"/>
</dbReference>
<organism evidence="5 6">
    <name type="scientific">Benzoatithermus flavus</name>
    <dbReference type="NCBI Taxonomy" id="3108223"/>
    <lineage>
        <taxon>Bacteria</taxon>
        <taxon>Pseudomonadati</taxon>
        <taxon>Pseudomonadota</taxon>
        <taxon>Alphaproteobacteria</taxon>
        <taxon>Geminicoccales</taxon>
        <taxon>Geminicoccaceae</taxon>
        <taxon>Benzoatithermus</taxon>
    </lineage>
</organism>
<keyword evidence="2 3" id="KW-0326">Glycosidase</keyword>
<evidence type="ECO:0000256" key="2">
    <source>
        <dbReference type="ARBA" id="ARBA00023295"/>
    </source>
</evidence>
<comment type="similarity">
    <text evidence="3">Belongs to the glycosyl hydrolase 26 family.</text>
</comment>
<keyword evidence="6" id="KW-1185">Reference proteome</keyword>
<accession>A0ABU8XQ32</accession>
<evidence type="ECO:0000259" key="4">
    <source>
        <dbReference type="PROSITE" id="PS51764"/>
    </source>
</evidence>
<evidence type="ECO:0000313" key="6">
    <source>
        <dbReference type="Proteomes" id="UP001375743"/>
    </source>
</evidence>
<name>A0ABU8XQ32_9PROT</name>
<dbReference type="SUPFAM" id="SSF51445">
    <property type="entry name" value="(Trans)glycosidases"/>
    <property type="match status" value="1"/>
</dbReference>